<evidence type="ECO:0008006" key="4">
    <source>
        <dbReference type="Google" id="ProtNLM"/>
    </source>
</evidence>
<feature type="transmembrane region" description="Helical" evidence="1">
    <location>
        <begin position="12"/>
        <end position="31"/>
    </location>
</feature>
<dbReference type="Proteomes" id="UP000075615">
    <property type="component" value="Unassembled WGS sequence"/>
</dbReference>
<reference evidence="2 3" key="1">
    <citation type="submission" date="2016-01" db="EMBL/GenBank/DDBJ databases">
        <title>Genome sequencing of Roseivirga echinicomitans KMM 6058.</title>
        <authorList>
            <person name="Selvaratnam C."/>
            <person name="Thevarajoo S."/>
            <person name="Goh K.M."/>
            <person name="Ee R."/>
            <person name="Chan K.-G."/>
            <person name="Chong C.S."/>
        </authorList>
    </citation>
    <scope>NUCLEOTIDE SEQUENCE [LARGE SCALE GENOMIC DNA]</scope>
    <source>
        <strain evidence="2 3">KMM 6058</strain>
    </source>
</reference>
<keyword evidence="3" id="KW-1185">Reference proteome</keyword>
<comment type="caution">
    <text evidence="2">The sequence shown here is derived from an EMBL/GenBank/DDBJ whole genome shotgun (WGS) entry which is preliminary data.</text>
</comment>
<evidence type="ECO:0000313" key="2">
    <source>
        <dbReference type="EMBL" id="KYG83802.1"/>
    </source>
</evidence>
<dbReference type="RefSeq" id="WP_068411242.1">
    <property type="nucleotide sequence ID" value="NZ_LRDB01000001.1"/>
</dbReference>
<dbReference type="AlphaFoldDB" id="A0A150XYR1"/>
<organism evidence="2 3">
    <name type="scientific">Roseivirga echinicomitans</name>
    <dbReference type="NCBI Taxonomy" id="296218"/>
    <lineage>
        <taxon>Bacteria</taxon>
        <taxon>Pseudomonadati</taxon>
        <taxon>Bacteroidota</taxon>
        <taxon>Cytophagia</taxon>
        <taxon>Cytophagales</taxon>
        <taxon>Roseivirgaceae</taxon>
        <taxon>Roseivirga</taxon>
    </lineage>
</organism>
<accession>A0A150XYR1</accession>
<feature type="transmembrane region" description="Helical" evidence="1">
    <location>
        <begin position="43"/>
        <end position="61"/>
    </location>
</feature>
<protein>
    <recommendedName>
        <fullName evidence="4">ATPase F0F1</fullName>
    </recommendedName>
</protein>
<dbReference type="EMBL" id="LRDB01000001">
    <property type="protein sequence ID" value="KYG83802.1"/>
    <property type="molecule type" value="Genomic_DNA"/>
</dbReference>
<keyword evidence="1" id="KW-1133">Transmembrane helix</keyword>
<name>A0A150XYR1_9BACT</name>
<dbReference type="STRING" id="296218.AWN68_03065"/>
<dbReference type="InterPro" id="IPR032820">
    <property type="entry name" value="ATPase_put"/>
</dbReference>
<gene>
    <name evidence="2" type="ORF">AWN68_03065</name>
</gene>
<evidence type="ECO:0000313" key="3">
    <source>
        <dbReference type="Proteomes" id="UP000075615"/>
    </source>
</evidence>
<keyword evidence="1" id="KW-0472">Membrane</keyword>
<evidence type="ECO:0000256" key="1">
    <source>
        <dbReference type="SAM" id="Phobius"/>
    </source>
</evidence>
<dbReference type="OrthoDB" id="9798708at2"/>
<dbReference type="Pfam" id="PF09527">
    <property type="entry name" value="ATPase_gene1"/>
    <property type="match status" value="1"/>
</dbReference>
<proteinExistence type="predicted"/>
<sequence>MALKKTNTYLKYSQLGIQMFVTIGLCGWLGFKMDEWWNSGKSLYIIIMIFIGAFGAFYMLFKSLPKDN</sequence>
<keyword evidence="1" id="KW-0812">Transmembrane</keyword>